<evidence type="ECO:0000256" key="2">
    <source>
        <dbReference type="ARBA" id="ARBA00022679"/>
    </source>
</evidence>
<keyword evidence="2" id="KW-0808">Transferase</keyword>
<protein>
    <submittedName>
        <fullName evidence="6">40S ribosomal protein S4-3</fullName>
    </submittedName>
</protein>
<dbReference type="STRING" id="35608.A0A2U1LPU0"/>
<dbReference type="AlphaFoldDB" id="A0A2U1LPU0"/>
<dbReference type="InterPro" id="IPR052700">
    <property type="entry name" value="Carb_kinase_PfkB-like"/>
</dbReference>
<dbReference type="SUPFAM" id="SSF53613">
    <property type="entry name" value="Ribokinase-like"/>
    <property type="match status" value="1"/>
</dbReference>
<evidence type="ECO:0000313" key="6">
    <source>
        <dbReference type="EMBL" id="PWA51010.1"/>
    </source>
</evidence>
<comment type="similarity">
    <text evidence="1">Belongs to the carbohydrate kinase PfkB family.</text>
</comment>
<evidence type="ECO:0000313" key="7">
    <source>
        <dbReference type="Proteomes" id="UP000245207"/>
    </source>
</evidence>
<dbReference type="PANTHER" id="PTHR43320:SF1">
    <property type="entry name" value="OS01G0105900 PROTEIN"/>
    <property type="match status" value="1"/>
</dbReference>
<dbReference type="InterPro" id="IPR020575">
    <property type="entry name" value="Hsp90_N"/>
</dbReference>
<name>A0A2U1LPU0_ARTAN</name>
<dbReference type="EMBL" id="PKPP01008317">
    <property type="protein sequence ID" value="PWA51010.1"/>
    <property type="molecule type" value="Genomic_DNA"/>
</dbReference>
<evidence type="ECO:0000256" key="4">
    <source>
        <dbReference type="SAM" id="Phobius"/>
    </source>
</evidence>
<dbReference type="InterPro" id="IPR029056">
    <property type="entry name" value="Ribokinase-like"/>
</dbReference>
<feature type="transmembrane region" description="Helical" evidence="4">
    <location>
        <begin position="211"/>
        <end position="232"/>
    </location>
</feature>
<evidence type="ECO:0000256" key="1">
    <source>
        <dbReference type="ARBA" id="ARBA00010688"/>
    </source>
</evidence>
<evidence type="ECO:0000259" key="5">
    <source>
        <dbReference type="Pfam" id="PF00294"/>
    </source>
</evidence>
<dbReference type="SUPFAM" id="SSF55874">
    <property type="entry name" value="ATPase domain of HSP90 chaperone/DNA topoisomerase II/histidine kinase"/>
    <property type="match status" value="1"/>
</dbReference>
<feature type="domain" description="Carbohydrate kinase PfkB" evidence="5">
    <location>
        <begin position="331"/>
        <end position="377"/>
    </location>
</feature>
<dbReference type="PRINTS" id="PR00775">
    <property type="entry name" value="HEATSHOCK90"/>
</dbReference>
<dbReference type="PANTHER" id="PTHR43320">
    <property type="entry name" value="SUGAR KINASE"/>
    <property type="match status" value="1"/>
</dbReference>
<dbReference type="InterPro" id="IPR036890">
    <property type="entry name" value="HATPase_C_sf"/>
</dbReference>
<dbReference type="GO" id="GO:0016301">
    <property type="term" value="F:kinase activity"/>
    <property type="evidence" value="ECO:0007669"/>
    <property type="project" value="UniProtKB-KW"/>
</dbReference>
<keyword evidence="4" id="KW-0812">Transmembrane</keyword>
<keyword evidence="7" id="KW-1185">Reference proteome</keyword>
<keyword evidence="6" id="KW-0689">Ribosomal protein</keyword>
<sequence>MINEDSSDSNISDYEEDDLNIVENDSSEASSEAEASALVSPVDQSVGISRNDAKYLAALFWISHRTKNLEVPGKNWYNNLQPILFYDMVLIFSILILRVLWKQCLSEGVNLKNSRIKGFRAELFANSDKVMSIYQGMSLSGHMLQLRKCREKPCLIKSENDFNSGSSQRYEMLNLNQDNKDVVKPKLNTVPEPRLAEPMGYLRQKKSLKHYGSLNVNLIWLLGTPYGVAIVIGETSSSIYCKCVTIGFFAIAEALGLVTVVSLPGVFPSSFGKVSQVVTLGANGCIARHKNKSVRVPAMGQTTAIDATVARERLFYFIYKLPENWQWMYKQLKTSVVTLGANRCIARHKNKSVRVLVMGQTMAIDATGAGDLFVGGFCMVNAIYVKFSGPITNSTTNNNVAVNVRNKLDQDLHLNWYNTKASCVPAQVTIFYGGMVKSNHLPEKKWAGRAGRDWVKTGILNLGSQELVLDIKIEEKGHVKPDSLSVTHDKLLIGVAAKGVCVFLAFNKIRLLSFTDKEVLGEGDDNNLEIQCSLLSKLNSPDIRNEMPIKLDKENKILSICDRGVGMTKEDLIKNLGTIPKSGTSAQEESGTHHSRHQDHLWSKINDDIFFVCLFLKWTFGENTKVNLRSLLNVIMIVDTSRSMM</sequence>
<accession>A0A2U1LPU0</accession>
<reference evidence="6 7" key="1">
    <citation type="journal article" date="2018" name="Mol. Plant">
        <title>The genome of Artemisia annua provides insight into the evolution of Asteraceae family and artemisinin biosynthesis.</title>
        <authorList>
            <person name="Shen Q."/>
            <person name="Zhang L."/>
            <person name="Liao Z."/>
            <person name="Wang S."/>
            <person name="Yan T."/>
            <person name="Shi P."/>
            <person name="Liu M."/>
            <person name="Fu X."/>
            <person name="Pan Q."/>
            <person name="Wang Y."/>
            <person name="Lv Z."/>
            <person name="Lu X."/>
            <person name="Zhang F."/>
            <person name="Jiang W."/>
            <person name="Ma Y."/>
            <person name="Chen M."/>
            <person name="Hao X."/>
            <person name="Li L."/>
            <person name="Tang Y."/>
            <person name="Lv G."/>
            <person name="Zhou Y."/>
            <person name="Sun X."/>
            <person name="Brodelius P.E."/>
            <person name="Rose J.K.C."/>
            <person name="Tang K."/>
        </authorList>
    </citation>
    <scope>NUCLEOTIDE SEQUENCE [LARGE SCALE GENOMIC DNA]</scope>
    <source>
        <strain evidence="7">cv. Huhao1</strain>
        <tissue evidence="6">Leaf</tissue>
    </source>
</reference>
<dbReference type="Pfam" id="PF00294">
    <property type="entry name" value="PfkB"/>
    <property type="match status" value="1"/>
</dbReference>
<dbReference type="InterPro" id="IPR011611">
    <property type="entry name" value="PfkB_dom"/>
</dbReference>
<feature type="transmembrane region" description="Helical" evidence="4">
    <location>
        <begin position="83"/>
        <end position="101"/>
    </location>
</feature>
<keyword evidence="6" id="KW-0687">Ribonucleoprotein</keyword>
<proteinExistence type="inferred from homology"/>
<comment type="caution">
    <text evidence="6">The sequence shown here is derived from an EMBL/GenBank/DDBJ whole genome shotgun (WGS) entry which is preliminary data.</text>
</comment>
<gene>
    <name evidence="6" type="ORF">CTI12_AA467650</name>
</gene>
<evidence type="ECO:0000256" key="3">
    <source>
        <dbReference type="ARBA" id="ARBA00022777"/>
    </source>
</evidence>
<dbReference type="Gene3D" id="3.30.565.10">
    <property type="entry name" value="Histidine kinase-like ATPase, C-terminal domain"/>
    <property type="match status" value="1"/>
</dbReference>
<keyword evidence="4" id="KW-1133">Transmembrane helix</keyword>
<dbReference type="Gene3D" id="3.40.1190.20">
    <property type="match status" value="1"/>
</dbReference>
<dbReference type="GO" id="GO:0005840">
    <property type="term" value="C:ribosome"/>
    <property type="evidence" value="ECO:0007669"/>
    <property type="project" value="UniProtKB-KW"/>
</dbReference>
<keyword evidence="3" id="KW-0418">Kinase</keyword>
<keyword evidence="4" id="KW-0472">Membrane</keyword>
<dbReference type="Proteomes" id="UP000245207">
    <property type="component" value="Unassembled WGS sequence"/>
</dbReference>
<organism evidence="6 7">
    <name type="scientific">Artemisia annua</name>
    <name type="common">Sweet wormwood</name>
    <dbReference type="NCBI Taxonomy" id="35608"/>
    <lineage>
        <taxon>Eukaryota</taxon>
        <taxon>Viridiplantae</taxon>
        <taxon>Streptophyta</taxon>
        <taxon>Embryophyta</taxon>
        <taxon>Tracheophyta</taxon>
        <taxon>Spermatophyta</taxon>
        <taxon>Magnoliopsida</taxon>
        <taxon>eudicotyledons</taxon>
        <taxon>Gunneridae</taxon>
        <taxon>Pentapetalae</taxon>
        <taxon>asterids</taxon>
        <taxon>campanulids</taxon>
        <taxon>Asterales</taxon>
        <taxon>Asteraceae</taxon>
        <taxon>Asteroideae</taxon>
        <taxon>Anthemideae</taxon>
        <taxon>Artemisiinae</taxon>
        <taxon>Artemisia</taxon>
    </lineage>
</organism>